<dbReference type="InterPro" id="IPR028946">
    <property type="entry name" value="Ntox44"/>
</dbReference>
<evidence type="ECO:0000313" key="3">
    <source>
        <dbReference type="Proteomes" id="UP000644756"/>
    </source>
</evidence>
<proteinExistence type="predicted"/>
<dbReference type="Proteomes" id="UP000644756">
    <property type="component" value="Unassembled WGS sequence"/>
</dbReference>
<evidence type="ECO:0000313" key="2">
    <source>
        <dbReference type="EMBL" id="GGG17402.1"/>
    </source>
</evidence>
<reference evidence="2" key="1">
    <citation type="journal article" date="2014" name="Int. J. Syst. Evol. Microbiol.">
        <title>Complete genome sequence of Corynebacterium casei LMG S-19264T (=DSM 44701T), isolated from a smear-ripened cheese.</title>
        <authorList>
            <consortium name="US DOE Joint Genome Institute (JGI-PGF)"/>
            <person name="Walter F."/>
            <person name="Albersmeier A."/>
            <person name="Kalinowski J."/>
            <person name="Ruckert C."/>
        </authorList>
    </citation>
    <scope>NUCLEOTIDE SEQUENCE</scope>
    <source>
        <strain evidence="2">CGMCC 1.12987</strain>
    </source>
</reference>
<dbReference type="Pfam" id="PF15607">
    <property type="entry name" value="Ntox44"/>
    <property type="match status" value="1"/>
</dbReference>
<evidence type="ECO:0000259" key="1">
    <source>
        <dbReference type="Pfam" id="PF15607"/>
    </source>
</evidence>
<dbReference type="EMBL" id="BMGR01000013">
    <property type="protein sequence ID" value="GGG17402.1"/>
    <property type="molecule type" value="Genomic_DNA"/>
</dbReference>
<name>A0A917G122_9BACL</name>
<protein>
    <recommendedName>
        <fullName evidence="1">Bacterial toxin 44 domain-containing protein</fullName>
    </recommendedName>
</protein>
<feature type="domain" description="Bacterial toxin 44" evidence="1">
    <location>
        <begin position="9"/>
        <end position="83"/>
    </location>
</feature>
<comment type="caution">
    <text evidence="2">The sequence shown here is derived from an EMBL/GenBank/DDBJ whole genome shotgun (WGS) entry which is preliminary data.</text>
</comment>
<organism evidence="2 3">
    <name type="scientific">Paenibacillus abyssi</name>
    <dbReference type="NCBI Taxonomy" id="1340531"/>
    <lineage>
        <taxon>Bacteria</taxon>
        <taxon>Bacillati</taxon>
        <taxon>Bacillota</taxon>
        <taxon>Bacilli</taxon>
        <taxon>Bacillales</taxon>
        <taxon>Paenibacillaceae</taxon>
        <taxon>Paenibacillus</taxon>
    </lineage>
</organism>
<reference evidence="2" key="2">
    <citation type="submission" date="2020-09" db="EMBL/GenBank/DDBJ databases">
        <authorList>
            <person name="Sun Q."/>
            <person name="Zhou Y."/>
        </authorList>
    </citation>
    <scope>NUCLEOTIDE SEQUENCE</scope>
    <source>
        <strain evidence="2">CGMCC 1.12987</strain>
    </source>
</reference>
<keyword evidence="3" id="KW-1185">Reference proteome</keyword>
<accession>A0A917G122</accession>
<sequence>MKNSYFKDNMYYIYNGELYRRNDLGNIYFGYAGKVFGYDDTFLTGGAGLFQIYSGTSEWKYISTYFDDPRDFAMIQVGINIYKKSRK</sequence>
<dbReference type="AlphaFoldDB" id="A0A917G122"/>
<gene>
    <name evidence="2" type="ORF">GCM10010916_37800</name>
</gene>